<feature type="coiled-coil region" evidence="1">
    <location>
        <begin position="37"/>
        <end position="64"/>
    </location>
</feature>
<evidence type="ECO:0000313" key="5">
    <source>
        <dbReference type="Proteomes" id="UP001214629"/>
    </source>
</evidence>
<proteinExistence type="predicted"/>
<sequence length="77" mass="9045">MNIASILAKLEKIELEQQKQSIYLIALSNSCLSDLQKTELLNNINLIDEEYKQKQKDKRQAKKLGLSYVKYKKMQKQ</sequence>
<reference evidence="3 5" key="2">
    <citation type="submission" date="2022-04" db="EMBL/GenBank/DDBJ databases">
        <title>Whole genome of Spiroplasma citri.</title>
        <authorList>
            <person name="Khanchezar A."/>
            <person name="Izadpanah K."/>
            <person name="Taghavi M."/>
            <person name="Ghorbani A."/>
            <person name="Beven L."/>
        </authorList>
    </citation>
    <scope>NUCLEOTIDE SEQUENCE [LARGE SCALE GENOMIC DNA]</scope>
    <source>
        <strain evidence="3 5">D4</strain>
    </source>
</reference>
<dbReference type="RefSeq" id="WP_071891722.1">
    <property type="nucleotide sequence ID" value="NZ_CP013197.1"/>
</dbReference>
<dbReference type="EMBL" id="CP096246">
    <property type="protein sequence ID" value="WFG96605.1"/>
    <property type="molecule type" value="Genomic_DNA"/>
</dbReference>
<dbReference type="KEGG" id="sck:SCITRI_00182"/>
<dbReference type="Proteomes" id="UP001214629">
    <property type="component" value="Chromosome"/>
</dbReference>
<evidence type="ECO:0000256" key="1">
    <source>
        <dbReference type="SAM" id="Coils"/>
    </source>
</evidence>
<dbReference type="GeneID" id="54238125"/>
<accession>A0AAJ4JXP6</accession>
<keyword evidence="5" id="KW-1185">Reference proteome</keyword>
<evidence type="ECO:0000313" key="4">
    <source>
        <dbReference type="Proteomes" id="UP000464735"/>
    </source>
</evidence>
<evidence type="ECO:0000313" key="3">
    <source>
        <dbReference type="EMBL" id="WFG96605.1"/>
    </source>
</evidence>
<keyword evidence="1" id="KW-0175">Coiled coil</keyword>
<organism evidence="2 4">
    <name type="scientific">Spiroplasma citri</name>
    <dbReference type="NCBI Taxonomy" id="2133"/>
    <lineage>
        <taxon>Bacteria</taxon>
        <taxon>Bacillati</taxon>
        <taxon>Mycoplasmatota</taxon>
        <taxon>Mollicutes</taxon>
        <taxon>Entomoplasmatales</taxon>
        <taxon>Spiroplasmataceae</taxon>
        <taxon>Spiroplasma</taxon>
    </lineage>
</organism>
<name>A0AAJ4JXP6_SPICI</name>
<protein>
    <submittedName>
        <fullName evidence="2">Uncharacterized protein</fullName>
    </submittedName>
</protein>
<dbReference type="EMBL" id="CP046368">
    <property type="protein sequence ID" value="QIA68234.1"/>
    <property type="molecule type" value="Genomic_DNA"/>
</dbReference>
<evidence type="ECO:0000313" key="2">
    <source>
        <dbReference type="EMBL" id="QIA68234.1"/>
    </source>
</evidence>
<dbReference type="AlphaFoldDB" id="A0AAJ4JXP6"/>
<dbReference type="Proteomes" id="UP000464735">
    <property type="component" value="Chromosome"/>
</dbReference>
<gene>
    <name evidence="2" type="ORF">GL298_00960</name>
    <name evidence="3" type="ORF">M0C40_00895</name>
</gene>
<reference evidence="2 4" key="1">
    <citation type="submission" date="2019-11" db="EMBL/GenBank/DDBJ databases">
        <title>Whole genome sequencing and comparative genomics analyses of five strains of Spiroplasma citri.</title>
        <authorList>
            <person name="Yokomi R."/>
            <person name="Chen J."/>
            <person name="Rattner R."/>
            <person name="Vidalakis G."/>
        </authorList>
    </citation>
    <scope>NUCLEOTIDE SEQUENCE [LARGE SCALE GENOMIC DNA]</scope>
    <source>
        <strain evidence="2 4">BR12</strain>
    </source>
</reference>